<evidence type="ECO:0000313" key="2">
    <source>
        <dbReference type="EMBL" id="KYD19143.1"/>
    </source>
</evidence>
<name>A0A150M3Q9_9BACL</name>
<protein>
    <submittedName>
        <fullName evidence="2">Uncharacterized protein</fullName>
    </submittedName>
</protein>
<sequence>MDVLHGGGGLPRGHPKVDVVRQHEPQHVRRRSQPGQIDLRLDERRGSQREKVKQELSKQIPHLEGLRILLKLLALLLRHPAKVGLVKRASVVLALIDVVFFAFLDFFQRLFAVRAAKDRLLGEPISVVEPALAHFALVLPFSAVIGVQVRRGSLAARAGQRIRNTVFRIRAALDGP</sequence>
<proteinExistence type="predicted"/>
<dbReference type="Proteomes" id="UP000075455">
    <property type="component" value="Unassembled WGS sequence"/>
</dbReference>
<feature type="compositionally biased region" description="Gly residues" evidence="1">
    <location>
        <begin position="1"/>
        <end position="11"/>
    </location>
</feature>
<reference evidence="2 3" key="1">
    <citation type="submission" date="2016-01" db="EMBL/GenBank/DDBJ databases">
        <title>Draft Genome Sequences of Seven Thermophilic Sporeformers Isolated from Foods.</title>
        <authorList>
            <person name="Berendsen E.M."/>
            <person name="Wells-Bennik M.H."/>
            <person name="Krawcyk A.O."/>
            <person name="De Jong A."/>
            <person name="Holsappel S."/>
            <person name="Eijlander R.T."/>
            <person name="Kuipers O.P."/>
        </authorList>
    </citation>
    <scope>NUCLEOTIDE SEQUENCE [LARGE SCALE GENOMIC DNA]</scope>
    <source>
        <strain evidence="2 3">B4119</strain>
    </source>
</reference>
<dbReference type="AlphaFoldDB" id="A0A150M3Q9"/>
<accession>A0A150M3Q9</accession>
<feature type="region of interest" description="Disordered" evidence="1">
    <location>
        <begin position="1"/>
        <end position="36"/>
    </location>
</feature>
<dbReference type="EMBL" id="LQYS01000013">
    <property type="protein sequence ID" value="KYD19143.1"/>
    <property type="molecule type" value="Genomic_DNA"/>
</dbReference>
<comment type="caution">
    <text evidence="2">The sequence shown here is derived from an EMBL/GenBank/DDBJ whole genome shotgun (WGS) entry which is preliminary data.</text>
</comment>
<feature type="compositionally biased region" description="Basic and acidic residues" evidence="1">
    <location>
        <begin position="15"/>
        <end position="27"/>
    </location>
</feature>
<gene>
    <name evidence="2" type="ORF">B4119_1400</name>
</gene>
<evidence type="ECO:0000313" key="3">
    <source>
        <dbReference type="Proteomes" id="UP000075455"/>
    </source>
</evidence>
<organism evidence="2 3">
    <name type="scientific">Saccharococcus caldoxylosilyticus</name>
    <dbReference type="NCBI Taxonomy" id="81408"/>
    <lineage>
        <taxon>Bacteria</taxon>
        <taxon>Bacillati</taxon>
        <taxon>Bacillota</taxon>
        <taxon>Bacilli</taxon>
        <taxon>Bacillales</taxon>
        <taxon>Anoxybacillaceae</taxon>
        <taxon>Saccharococcus</taxon>
    </lineage>
</organism>
<evidence type="ECO:0000256" key="1">
    <source>
        <dbReference type="SAM" id="MobiDB-lite"/>
    </source>
</evidence>